<keyword evidence="3 6" id="KW-0812">Transmembrane</keyword>
<evidence type="ECO:0000256" key="5">
    <source>
        <dbReference type="ARBA" id="ARBA00023136"/>
    </source>
</evidence>
<comment type="subcellular location">
    <subcellularLocation>
        <location evidence="1">Membrane</location>
        <topology evidence="1">Multi-pass membrane protein</topology>
    </subcellularLocation>
</comment>
<dbReference type="Proteomes" id="UP000230864">
    <property type="component" value="Unassembled WGS sequence"/>
</dbReference>
<feature type="transmembrane region" description="Helical" evidence="6">
    <location>
        <begin position="136"/>
        <end position="161"/>
    </location>
</feature>
<evidence type="ECO:0000256" key="4">
    <source>
        <dbReference type="ARBA" id="ARBA00022989"/>
    </source>
</evidence>
<gene>
    <name evidence="7" type="ORF">COS25_01540</name>
</gene>
<comment type="caution">
    <text evidence="7">The sequence shown here is derived from an EMBL/GenBank/DDBJ whole genome shotgun (WGS) entry which is preliminary data.</text>
</comment>
<evidence type="ECO:0000256" key="6">
    <source>
        <dbReference type="SAM" id="Phobius"/>
    </source>
</evidence>
<feature type="transmembrane region" description="Helical" evidence="6">
    <location>
        <begin position="76"/>
        <end position="97"/>
    </location>
</feature>
<feature type="transmembrane region" description="Helical" evidence="6">
    <location>
        <begin position="103"/>
        <end position="124"/>
    </location>
</feature>
<sequence>MIGINKVIKTLILSDFLLQSGWSLIGPIFAIFITQQIQGGSLVSVGFIAAAYWFVKSITQPFIAHFLDVKKGEKDDFKFLICGLFLANLVPLGYVFAAQLWHVFLLETVRGLCMACVVPSWAGIFTRHIDKGWEAFTWSIESTGIGFAAAFAGAFGGILATFLGFKVVFVLVSFFGLISSSLLLLLRNQLFARDHFEPRVPPREKPETQF</sequence>
<dbReference type="Gene3D" id="1.20.1250.20">
    <property type="entry name" value="MFS general substrate transporter like domains"/>
    <property type="match status" value="1"/>
</dbReference>
<dbReference type="PANTHER" id="PTHR23506">
    <property type="entry name" value="GH10249P"/>
    <property type="match status" value="1"/>
</dbReference>
<evidence type="ECO:0000256" key="1">
    <source>
        <dbReference type="ARBA" id="ARBA00004141"/>
    </source>
</evidence>
<feature type="transmembrane region" description="Helical" evidence="6">
    <location>
        <begin position="39"/>
        <end position="55"/>
    </location>
</feature>
<keyword evidence="4 6" id="KW-1133">Transmembrane helix</keyword>
<accession>A0A2M7D9L4</accession>
<dbReference type="Pfam" id="PF07690">
    <property type="entry name" value="MFS_1"/>
    <property type="match status" value="1"/>
</dbReference>
<evidence type="ECO:0000313" key="8">
    <source>
        <dbReference type="Proteomes" id="UP000230864"/>
    </source>
</evidence>
<keyword evidence="2" id="KW-0813">Transport</keyword>
<proteinExistence type="predicted"/>
<evidence type="ECO:0000256" key="3">
    <source>
        <dbReference type="ARBA" id="ARBA00022692"/>
    </source>
</evidence>
<name>A0A2M7D9L4_9BACT</name>
<protein>
    <recommendedName>
        <fullName evidence="9">Major facilitator superfamily (MFS) profile domain-containing protein</fullName>
    </recommendedName>
</protein>
<organism evidence="7 8">
    <name type="scientific">Candidatus Nealsonbacteria bacterium CG02_land_8_20_14_3_00_37_10</name>
    <dbReference type="NCBI Taxonomy" id="1974699"/>
    <lineage>
        <taxon>Bacteria</taxon>
        <taxon>Candidatus Nealsoniibacteriota</taxon>
    </lineage>
</organism>
<feature type="transmembrane region" description="Helical" evidence="6">
    <location>
        <begin position="167"/>
        <end position="186"/>
    </location>
</feature>
<dbReference type="InterPro" id="IPR036259">
    <property type="entry name" value="MFS_trans_sf"/>
</dbReference>
<dbReference type="PANTHER" id="PTHR23506:SF23">
    <property type="entry name" value="GH10249P"/>
    <property type="match status" value="1"/>
</dbReference>
<dbReference type="InterPro" id="IPR050930">
    <property type="entry name" value="MFS_Vesicular_Transporter"/>
</dbReference>
<dbReference type="GO" id="GO:0022857">
    <property type="term" value="F:transmembrane transporter activity"/>
    <property type="evidence" value="ECO:0007669"/>
    <property type="project" value="InterPro"/>
</dbReference>
<dbReference type="AlphaFoldDB" id="A0A2M7D9L4"/>
<feature type="transmembrane region" description="Helical" evidence="6">
    <location>
        <begin position="12"/>
        <end position="33"/>
    </location>
</feature>
<reference evidence="8" key="1">
    <citation type="submission" date="2017-09" db="EMBL/GenBank/DDBJ databases">
        <title>Depth-based differentiation of microbial function through sediment-hosted aquifers and enrichment of novel symbionts in the deep terrestrial subsurface.</title>
        <authorList>
            <person name="Probst A.J."/>
            <person name="Ladd B."/>
            <person name="Jarett J.K."/>
            <person name="Geller-Mcgrath D.E."/>
            <person name="Sieber C.M.K."/>
            <person name="Emerson J.B."/>
            <person name="Anantharaman K."/>
            <person name="Thomas B.C."/>
            <person name="Malmstrom R."/>
            <person name="Stieglmeier M."/>
            <person name="Klingl A."/>
            <person name="Woyke T."/>
            <person name="Ryan C.M."/>
            <person name="Banfield J.F."/>
        </authorList>
    </citation>
    <scope>NUCLEOTIDE SEQUENCE [LARGE SCALE GENOMIC DNA]</scope>
</reference>
<dbReference type="SUPFAM" id="SSF103473">
    <property type="entry name" value="MFS general substrate transporter"/>
    <property type="match status" value="1"/>
</dbReference>
<evidence type="ECO:0000313" key="7">
    <source>
        <dbReference type="EMBL" id="PIV45117.1"/>
    </source>
</evidence>
<dbReference type="InterPro" id="IPR011701">
    <property type="entry name" value="MFS"/>
</dbReference>
<keyword evidence="5 6" id="KW-0472">Membrane</keyword>
<dbReference type="EMBL" id="PETZ01000028">
    <property type="protein sequence ID" value="PIV45117.1"/>
    <property type="molecule type" value="Genomic_DNA"/>
</dbReference>
<evidence type="ECO:0008006" key="9">
    <source>
        <dbReference type="Google" id="ProtNLM"/>
    </source>
</evidence>
<dbReference type="GO" id="GO:0016020">
    <property type="term" value="C:membrane"/>
    <property type="evidence" value="ECO:0007669"/>
    <property type="project" value="UniProtKB-SubCell"/>
</dbReference>
<evidence type="ECO:0000256" key="2">
    <source>
        <dbReference type="ARBA" id="ARBA00022448"/>
    </source>
</evidence>